<dbReference type="EMBL" id="CM003378">
    <property type="protein sequence ID" value="KOM51007.1"/>
    <property type="molecule type" value="Genomic_DNA"/>
</dbReference>
<name>A0A0L9V7W6_PHAAN</name>
<dbReference type="AlphaFoldDB" id="A0A0L9V7W6"/>
<dbReference type="STRING" id="3914.A0A0L9V7W6"/>
<evidence type="ECO:0000313" key="2">
    <source>
        <dbReference type="Proteomes" id="UP000053144"/>
    </source>
</evidence>
<reference evidence="2" key="1">
    <citation type="journal article" date="2015" name="Proc. Natl. Acad. Sci. U.S.A.">
        <title>Genome sequencing of adzuki bean (Vigna angularis) provides insight into high starch and low fat accumulation and domestication.</title>
        <authorList>
            <person name="Yang K."/>
            <person name="Tian Z."/>
            <person name="Chen C."/>
            <person name="Luo L."/>
            <person name="Zhao B."/>
            <person name="Wang Z."/>
            <person name="Yu L."/>
            <person name="Li Y."/>
            <person name="Sun Y."/>
            <person name="Li W."/>
            <person name="Chen Y."/>
            <person name="Li Y."/>
            <person name="Zhang Y."/>
            <person name="Ai D."/>
            <person name="Zhao J."/>
            <person name="Shang C."/>
            <person name="Ma Y."/>
            <person name="Wu B."/>
            <person name="Wang M."/>
            <person name="Gao L."/>
            <person name="Sun D."/>
            <person name="Zhang P."/>
            <person name="Guo F."/>
            <person name="Wang W."/>
            <person name="Li Y."/>
            <person name="Wang J."/>
            <person name="Varshney R.K."/>
            <person name="Wang J."/>
            <person name="Ling H.Q."/>
            <person name="Wan P."/>
        </authorList>
    </citation>
    <scope>NUCLEOTIDE SEQUENCE</scope>
    <source>
        <strain evidence="2">cv. Jingnong 6</strain>
    </source>
</reference>
<gene>
    <name evidence="1" type="ORF">LR48_Vigan08g183400</name>
</gene>
<protein>
    <submittedName>
        <fullName evidence="1">Uncharacterized protein</fullName>
    </submittedName>
</protein>
<proteinExistence type="predicted"/>
<dbReference type="Proteomes" id="UP000053144">
    <property type="component" value="Chromosome 8"/>
</dbReference>
<organism evidence="1 2">
    <name type="scientific">Phaseolus angularis</name>
    <name type="common">Azuki bean</name>
    <name type="synonym">Vigna angularis</name>
    <dbReference type="NCBI Taxonomy" id="3914"/>
    <lineage>
        <taxon>Eukaryota</taxon>
        <taxon>Viridiplantae</taxon>
        <taxon>Streptophyta</taxon>
        <taxon>Embryophyta</taxon>
        <taxon>Tracheophyta</taxon>
        <taxon>Spermatophyta</taxon>
        <taxon>Magnoliopsida</taxon>
        <taxon>eudicotyledons</taxon>
        <taxon>Gunneridae</taxon>
        <taxon>Pentapetalae</taxon>
        <taxon>rosids</taxon>
        <taxon>fabids</taxon>
        <taxon>Fabales</taxon>
        <taxon>Fabaceae</taxon>
        <taxon>Papilionoideae</taxon>
        <taxon>50 kb inversion clade</taxon>
        <taxon>NPAAA clade</taxon>
        <taxon>indigoferoid/millettioid clade</taxon>
        <taxon>Phaseoleae</taxon>
        <taxon>Vigna</taxon>
    </lineage>
</organism>
<evidence type="ECO:0000313" key="1">
    <source>
        <dbReference type="EMBL" id="KOM51007.1"/>
    </source>
</evidence>
<accession>A0A0L9V7W6</accession>
<dbReference type="Gramene" id="KOM51007">
    <property type="protein sequence ID" value="KOM51007"/>
    <property type="gene ID" value="LR48_Vigan08g183400"/>
</dbReference>
<sequence>MASIVGSNCVALRTANFAASGNRKVCQIRQWSPILTNHRSVFGLRHQSNAPFRFSGVRAQVATLEEAGSEATQKVEAPVVVVIGASRGIQTLVPSCSHPHDDHCNRKNNRRDNMTRQEIMGWVNVVFSTIQRFVGGDCACGIAISVRGLPSVRLRGKES</sequence>